<dbReference type="InterPro" id="IPR034746">
    <property type="entry name" value="POTRA"/>
</dbReference>
<evidence type="ECO:0000256" key="1">
    <source>
        <dbReference type="ARBA" id="ARBA00004370"/>
    </source>
</evidence>
<evidence type="ECO:0000256" key="7">
    <source>
        <dbReference type="ARBA" id="ARBA00023306"/>
    </source>
</evidence>
<protein>
    <recommendedName>
        <fullName evidence="9">POTRA domain-containing protein</fullName>
    </recommendedName>
</protein>
<keyword evidence="11" id="KW-1185">Reference proteome</keyword>
<evidence type="ECO:0000256" key="6">
    <source>
        <dbReference type="ARBA" id="ARBA00023136"/>
    </source>
</evidence>
<evidence type="ECO:0000256" key="8">
    <source>
        <dbReference type="SAM" id="Phobius"/>
    </source>
</evidence>
<dbReference type="PANTHER" id="PTHR35851">
    <property type="entry name" value="CELL DIVISION PROTEIN FTSQ"/>
    <property type="match status" value="1"/>
</dbReference>
<reference evidence="10 11" key="1">
    <citation type="journal article" date="2014" name="Proc. Natl. Acad. Sci. U.S.A.">
        <title>Functional type 2 photosynthetic reaction centers found in the rare bacterial phylum Gemmatimonadetes.</title>
        <authorList>
            <person name="Zeng Y."/>
            <person name="Feng F."/>
            <person name="Medova H."/>
            <person name="Dean J."/>
            <person name="Koblizek M."/>
        </authorList>
    </citation>
    <scope>NUCLEOTIDE SEQUENCE [LARGE SCALE GENOMIC DNA]</scope>
    <source>
        <strain evidence="10 11">AP64</strain>
    </source>
</reference>
<evidence type="ECO:0000256" key="2">
    <source>
        <dbReference type="ARBA" id="ARBA00022475"/>
    </source>
</evidence>
<dbReference type="STRING" id="1379270.GEMMAAP_07785"/>
<reference evidence="10 11" key="2">
    <citation type="journal article" date="2016" name="Environ. Microbiol. Rep.">
        <title>Metagenomic evidence for the presence of phototrophic Gemmatimonadetes bacteria in diverse environments.</title>
        <authorList>
            <person name="Zeng Y."/>
            <person name="Baumbach J."/>
            <person name="Barbosa E.G."/>
            <person name="Azevedo V."/>
            <person name="Zhang C."/>
            <person name="Koblizek M."/>
        </authorList>
    </citation>
    <scope>NUCLEOTIDE SEQUENCE [LARGE SCALE GENOMIC DNA]</scope>
    <source>
        <strain evidence="10 11">AP64</strain>
    </source>
</reference>
<evidence type="ECO:0000313" key="11">
    <source>
        <dbReference type="Proteomes" id="UP000076404"/>
    </source>
</evidence>
<dbReference type="OrthoDB" id="9791599at2"/>
<keyword evidence="4 8" id="KW-0812">Transmembrane</keyword>
<gene>
    <name evidence="10" type="ORF">GEMMAAP_07785</name>
</gene>
<dbReference type="KEGG" id="gph:GEMMAAP_07785"/>
<evidence type="ECO:0000256" key="4">
    <source>
        <dbReference type="ARBA" id="ARBA00022692"/>
    </source>
</evidence>
<keyword evidence="6 8" id="KW-0472">Membrane</keyword>
<evidence type="ECO:0000256" key="3">
    <source>
        <dbReference type="ARBA" id="ARBA00022618"/>
    </source>
</evidence>
<dbReference type="InterPro" id="IPR026579">
    <property type="entry name" value="FtsQ"/>
</dbReference>
<keyword evidence="5 8" id="KW-1133">Transmembrane helix</keyword>
<organism evidence="10 11">
    <name type="scientific">Gemmatimonas phototrophica</name>
    <dbReference type="NCBI Taxonomy" id="1379270"/>
    <lineage>
        <taxon>Bacteria</taxon>
        <taxon>Pseudomonadati</taxon>
        <taxon>Gemmatimonadota</taxon>
        <taxon>Gemmatimonadia</taxon>
        <taxon>Gemmatimonadales</taxon>
        <taxon>Gemmatimonadaceae</taxon>
        <taxon>Gemmatimonas</taxon>
    </lineage>
</organism>
<dbReference type="PROSITE" id="PS51779">
    <property type="entry name" value="POTRA"/>
    <property type="match status" value="1"/>
</dbReference>
<dbReference type="GO" id="GO:0016020">
    <property type="term" value="C:membrane"/>
    <property type="evidence" value="ECO:0007669"/>
    <property type="project" value="UniProtKB-SubCell"/>
</dbReference>
<dbReference type="InterPro" id="IPR013685">
    <property type="entry name" value="POTRA_FtsQ_type"/>
</dbReference>
<dbReference type="GO" id="GO:0090529">
    <property type="term" value="P:cell septum assembly"/>
    <property type="evidence" value="ECO:0007669"/>
    <property type="project" value="InterPro"/>
</dbReference>
<comment type="subcellular location">
    <subcellularLocation>
        <location evidence="1">Membrane</location>
    </subcellularLocation>
</comment>
<feature type="transmembrane region" description="Helical" evidence="8">
    <location>
        <begin position="31"/>
        <end position="51"/>
    </location>
</feature>
<keyword evidence="7" id="KW-0131">Cell cycle</keyword>
<evidence type="ECO:0000259" key="9">
    <source>
        <dbReference type="PROSITE" id="PS51779"/>
    </source>
</evidence>
<name>A0A143BK05_9BACT</name>
<evidence type="ECO:0000256" key="5">
    <source>
        <dbReference type="ARBA" id="ARBA00022989"/>
    </source>
</evidence>
<dbReference type="eggNOG" id="COG1589">
    <property type="taxonomic scope" value="Bacteria"/>
</dbReference>
<feature type="domain" description="POTRA" evidence="9">
    <location>
        <begin position="57"/>
        <end position="124"/>
    </location>
</feature>
<dbReference type="EMBL" id="CP011454">
    <property type="protein sequence ID" value="AMW04764.1"/>
    <property type="molecule type" value="Genomic_DNA"/>
</dbReference>
<dbReference type="PANTHER" id="PTHR35851:SF1">
    <property type="entry name" value="CELL DIVISION PROTEIN FTSQ"/>
    <property type="match status" value="1"/>
</dbReference>
<dbReference type="AlphaFoldDB" id="A0A143BK05"/>
<dbReference type="Proteomes" id="UP000076404">
    <property type="component" value="Chromosome"/>
</dbReference>
<keyword evidence="2" id="KW-1003">Cell membrane</keyword>
<accession>A0A143BK05</accession>
<dbReference type="Gene3D" id="3.10.20.310">
    <property type="entry name" value="membrane protein fhac"/>
    <property type="match status" value="1"/>
</dbReference>
<dbReference type="Pfam" id="PF08478">
    <property type="entry name" value="POTRA_1"/>
    <property type="match status" value="1"/>
</dbReference>
<dbReference type="RefSeq" id="WP_026850524.1">
    <property type="nucleotide sequence ID" value="NZ_CP011454.1"/>
</dbReference>
<proteinExistence type="predicted"/>
<keyword evidence="3" id="KW-0132">Cell division</keyword>
<evidence type="ECO:0000313" key="10">
    <source>
        <dbReference type="EMBL" id="AMW04764.1"/>
    </source>
</evidence>
<sequence length="254" mass="28532">MATRTLTPSATTADSSNDGTRPLWWRVLRRVLLVALVGGVLASPWWGPRWLSTLEFFRVRRVVFEGMRYTPRSEAMALLKVDTTQSVWQPLPPLAGRLQDHPLVQSVTVERQLPGTMLVRVVEREPVALVRRKGGRLDPVDGAGHRLPIDPTEVPMDVPLSVSADSTLMHLLEGLRSSEPGLFARVERADRVKSGTAPDEFRIKLDAFVVRTTPEVTVARFKDILPVEADLARNRLRAVELDLRFRNQVIARQP</sequence>